<reference evidence="9 10" key="1">
    <citation type="submission" date="2021-12" db="EMBL/GenBank/DDBJ databases">
        <title>Genome sequencing of bacteria with rrn-lacking chromosome and rrn-plasmid.</title>
        <authorList>
            <person name="Anda M."/>
            <person name="Iwasaki W."/>
        </authorList>
    </citation>
    <scope>NUCLEOTIDE SEQUENCE [LARGE SCALE GENOMIC DNA]</scope>
    <source>
        <strain evidence="9 10">DSM 100852</strain>
    </source>
</reference>
<evidence type="ECO:0000256" key="4">
    <source>
        <dbReference type="ARBA" id="ARBA00022452"/>
    </source>
</evidence>
<keyword evidence="8" id="KW-0732">Signal</keyword>
<keyword evidence="5" id="KW-0812">Transmembrane</keyword>
<keyword evidence="7" id="KW-0998">Cell outer membrane</keyword>
<dbReference type="AlphaFoldDB" id="A0AAU9DDC2"/>
<evidence type="ECO:0000256" key="2">
    <source>
        <dbReference type="ARBA" id="ARBA00007613"/>
    </source>
</evidence>
<keyword evidence="10" id="KW-1185">Reference proteome</keyword>
<evidence type="ECO:0000313" key="10">
    <source>
        <dbReference type="Proteomes" id="UP001348817"/>
    </source>
</evidence>
<evidence type="ECO:0000256" key="8">
    <source>
        <dbReference type="SAM" id="SignalP"/>
    </source>
</evidence>
<dbReference type="SUPFAM" id="SSF56954">
    <property type="entry name" value="Outer membrane efflux proteins (OEP)"/>
    <property type="match status" value="1"/>
</dbReference>
<protein>
    <submittedName>
        <fullName evidence="9">Membrane protein</fullName>
    </submittedName>
</protein>
<gene>
    <name evidence="9" type="ORF">FUAX_36030</name>
</gene>
<sequence length="440" mass="49995">MTTFLKKSFGLLFLSLFSLGTAFCQTEKSKSLLSFEDAVSLALEYNLNIKTFRNNTKIADNNEAIGNAGFYPKVDASGSFNYQKGTVQNPNFGKLENESMSTSTGINLTYTLFDGLSNVNTYRKLKNEKDLASVTERFDIENVLTQLASAYYQLYTAASNFDIAKEGLKISQERVARAEARFEFGNDTKVAVLQAQVDLSNDSLTLLDAKRQYDELKHNLNIFLGRSATVDFEISMEIPGFKKLERLSLREQTLAENAQYLQSLRQLKISKLDRKIINSTKMPRLDFNTGYNWNQVADSFDVEFDDPSGNYSGGLTLSYNIFDGNQQRIRRKNARIQVMNDELQVANTLLQIERDLENAWTVYQNNLYKLKVQRNNLAVTEINFEQVKERYNLGQLTATDFREAQLNLLKARSNLVTAQSEAKLAEVELLRLSGQLVKVQ</sequence>
<evidence type="ECO:0000256" key="3">
    <source>
        <dbReference type="ARBA" id="ARBA00022448"/>
    </source>
</evidence>
<evidence type="ECO:0000256" key="5">
    <source>
        <dbReference type="ARBA" id="ARBA00022692"/>
    </source>
</evidence>
<feature type="signal peptide" evidence="8">
    <location>
        <begin position="1"/>
        <end position="22"/>
    </location>
</feature>
<accession>A0AAU9DDC2</accession>
<dbReference type="KEGG" id="fax:FUAX_36030"/>
<dbReference type="GO" id="GO:0009279">
    <property type="term" value="C:cell outer membrane"/>
    <property type="evidence" value="ECO:0007669"/>
    <property type="project" value="UniProtKB-SubCell"/>
</dbReference>
<dbReference type="EMBL" id="AP025314">
    <property type="protein sequence ID" value="BDD11171.1"/>
    <property type="molecule type" value="Genomic_DNA"/>
</dbReference>
<dbReference type="InterPro" id="IPR003423">
    <property type="entry name" value="OMP_efflux"/>
</dbReference>
<dbReference type="GO" id="GO:0015288">
    <property type="term" value="F:porin activity"/>
    <property type="evidence" value="ECO:0007669"/>
    <property type="project" value="TreeGrafter"/>
</dbReference>
<organism evidence="9 10">
    <name type="scientific">Fulvitalea axinellae</name>
    <dbReference type="NCBI Taxonomy" id="1182444"/>
    <lineage>
        <taxon>Bacteria</taxon>
        <taxon>Pseudomonadati</taxon>
        <taxon>Bacteroidota</taxon>
        <taxon>Cytophagia</taxon>
        <taxon>Cytophagales</taxon>
        <taxon>Persicobacteraceae</taxon>
        <taxon>Fulvitalea</taxon>
    </lineage>
</organism>
<dbReference type="Gene3D" id="1.20.1600.10">
    <property type="entry name" value="Outer membrane efflux proteins (OEP)"/>
    <property type="match status" value="1"/>
</dbReference>
<dbReference type="RefSeq" id="WP_338392684.1">
    <property type="nucleotide sequence ID" value="NZ_AP025314.1"/>
</dbReference>
<keyword evidence="4" id="KW-1134">Transmembrane beta strand</keyword>
<keyword evidence="6" id="KW-0472">Membrane</keyword>
<dbReference type="Pfam" id="PF02321">
    <property type="entry name" value="OEP"/>
    <property type="match status" value="2"/>
</dbReference>
<comment type="similarity">
    <text evidence="2">Belongs to the outer membrane factor (OMF) (TC 1.B.17) family.</text>
</comment>
<dbReference type="PANTHER" id="PTHR30026">
    <property type="entry name" value="OUTER MEMBRANE PROTEIN TOLC"/>
    <property type="match status" value="1"/>
</dbReference>
<dbReference type="Proteomes" id="UP001348817">
    <property type="component" value="Chromosome"/>
</dbReference>
<evidence type="ECO:0000256" key="6">
    <source>
        <dbReference type="ARBA" id="ARBA00023136"/>
    </source>
</evidence>
<name>A0AAU9DDC2_9BACT</name>
<dbReference type="PANTHER" id="PTHR30026:SF20">
    <property type="entry name" value="OUTER MEMBRANE PROTEIN TOLC"/>
    <property type="match status" value="1"/>
</dbReference>
<evidence type="ECO:0000313" key="9">
    <source>
        <dbReference type="EMBL" id="BDD11171.1"/>
    </source>
</evidence>
<proteinExistence type="inferred from homology"/>
<evidence type="ECO:0000256" key="1">
    <source>
        <dbReference type="ARBA" id="ARBA00004442"/>
    </source>
</evidence>
<dbReference type="GO" id="GO:1990281">
    <property type="term" value="C:efflux pump complex"/>
    <property type="evidence" value="ECO:0007669"/>
    <property type="project" value="TreeGrafter"/>
</dbReference>
<dbReference type="GO" id="GO:0015562">
    <property type="term" value="F:efflux transmembrane transporter activity"/>
    <property type="evidence" value="ECO:0007669"/>
    <property type="project" value="InterPro"/>
</dbReference>
<dbReference type="InterPro" id="IPR051906">
    <property type="entry name" value="TolC-like"/>
</dbReference>
<feature type="chain" id="PRO_5043583244" evidence="8">
    <location>
        <begin position="23"/>
        <end position="440"/>
    </location>
</feature>
<keyword evidence="3" id="KW-0813">Transport</keyword>
<comment type="subcellular location">
    <subcellularLocation>
        <location evidence="1">Cell outer membrane</location>
    </subcellularLocation>
</comment>
<evidence type="ECO:0000256" key="7">
    <source>
        <dbReference type="ARBA" id="ARBA00023237"/>
    </source>
</evidence>